<dbReference type="Pfam" id="PF00406">
    <property type="entry name" value="ADK"/>
    <property type="match status" value="1"/>
</dbReference>
<dbReference type="InterPro" id="IPR000850">
    <property type="entry name" value="Adenylat/UMP-CMP_kin"/>
</dbReference>
<evidence type="ECO:0000256" key="4">
    <source>
        <dbReference type="ARBA" id="ARBA00012955"/>
    </source>
</evidence>
<keyword evidence="6 12" id="KW-0808">Transferase</keyword>
<dbReference type="GeneID" id="20322186"/>
<dbReference type="OrthoDB" id="442176at2759"/>
<dbReference type="RefSeq" id="XP_009171958.1">
    <property type="nucleotide sequence ID" value="XM_009173694.1"/>
</dbReference>
<dbReference type="Proteomes" id="UP000054324">
    <property type="component" value="Unassembled WGS sequence"/>
</dbReference>
<dbReference type="SUPFAM" id="SSF52540">
    <property type="entry name" value="P-loop containing nucleoside triphosphate hydrolases"/>
    <property type="match status" value="1"/>
</dbReference>
<dbReference type="GO" id="GO:0005737">
    <property type="term" value="C:cytoplasm"/>
    <property type="evidence" value="ECO:0007669"/>
    <property type="project" value="UniProtKB-SubCell"/>
</dbReference>
<dbReference type="PANTHER" id="PTHR23359">
    <property type="entry name" value="NUCLEOTIDE KINASE"/>
    <property type="match status" value="1"/>
</dbReference>
<dbReference type="CDD" id="cd01428">
    <property type="entry name" value="ADK"/>
    <property type="match status" value="1"/>
</dbReference>
<name>A0A074ZLM8_OPIVI</name>
<keyword evidence="14" id="KW-1185">Reference proteome</keyword>
<dbReference type="EC" id="2.7.4.3" evidence="4"/>
<evidence type="ECO:0000313" key="13">
    <source>
        <dbReference type="EMBL" id="KER24265.1"/>
    </source>
</evidence>
<evidence type="ECO:0000313" key="14">
    <source>
        <dbReference type="Proteomes" id="UP000054324"/>
    </source>
</evidence>
<keyword evidence="7" id="KW-0547">Nucleotide-binding</keyword>
<keyword evidence="8 12" id="KW-0418">Kinase</keyword>
<evidence type="ECO:0000256" key="8">
    <source>
        <dbReference type="ARBA" id="ARBA00022777"/>
    </source>
</evidence>
<accession>A0A074ZLM8</accession>
<dbReference type="PROSITE" id="PS00113">
    <property type="entry name" value="ADENYLATE_KINASE"/>
    <property type="match status" value="1"/>
</dbReference>
<evidence type="ECO:0000256" key="7">
    <source>
        <dbReference type="ARBA" id="ARBA00022741"/>
    </source>
</evidence>
<gene>
    <name evidence="13" type="ORF">T265_08007</name>
</gene>
<dbReference type="KEGG" id="ovi:T265_08007"/>
<dbReference type="GO" id="GO:0004017">
    <property type="term" value="F:AMP kinase activity"/>
    <property type="evidence" value="ECO:0007669"/>
    <property type="project" value="UniProtKB-EC"/>
</dbReference>
<evidence type="ECO:0000256" key="11">
    <source>
        <dbReference type="ARBA" id="ARBA00078502"/>
    </source>
</evidence>
<comment type="similarity">
    <text evidence="12">Belongs to the adenylate kinase family.</text>
</comment>
<dbReference type="InterPro" id="IPR027417">
    <property type="entry name" value="P-loop_NTPase"/>
</dbReference>
<comment type="function">
    <text evidence="1">Catalyzes the reversible transfer of the terminal phosphate group between ATP and AMP. Plays an important role in cellular energy homeostasis and in adenine nucleotide metabolism.</text>
</comment>
<evidence type="ECO:0000256" key="1">
    <source>
        <dbReference type="ARBA" id="ARBA00003053"/>
    </source>
</evidence>
<dbReference type="Gene3D" id="3.40.50.300">
    <property type="entry name" value="P-loop containing nucleotide triphosphate hydrolases"/>
    <property type="match status" value="1"/>
</dbReference>
<dbReference type="CTD" id="20322186"/>
<dbReference type="InterPro" id="IPR033690">
    <property type="entry name" value="Adenylat_kinase_CS"/>
</dbReference>
<evidence type="ECO:0000256" key="10">
    <source>
        <dbReference type="ARBA" id="ARBA00031517"/>
    </source>
</evidence>
<evidence type="ECO:0000256" key="9">
    <source>
        <dbReference type="ARBA" id="ARBA00022840"/>
    </source>
</evidence>
<reference evidence="13 14" key="1">
    <citation type="submission" date="2013-11" db="EMBL/GenBank/DDBJ databases">
        <title>Opisthorchis viverrini - life in the bile duct.</title>
        <authorList>
            <person name="Young N.D."/>
            <person name="Nagarajan N."/>
            <person name="Lin S.J."/>
            <person name="Korhonen P.K."/>
            <person name="Jex A.R."/>
            <person name="Hall R.S."/>
            <person name="Safavi-Hemami H."/>
            <person name="Kaewkong W."/>
            <person name="Bertrand D."/>
            <person name="Gao S."/>
            <person name="Seet Q."/>
            <person name="Wongkham S."/>
            <person name="Teh B.T."/>
            <person name="Wongkham C."/>
            <person name="Intapan P.M."/>
            <person name="Maleewong W."/>
            <person name="Yang X."/>
            <person name="Hu M."/>
            <person name="Wang Z."/>
            <person name="Hofmann A."/>
            <person name="Sternberg P.W."/>
            <person name="Tan P."/>
            <person name="Wang J."/>
            <person name="Gasser R.B."/>
        </authorList>
    </citation>
    <scope>NUCLEOTIDE SEQUENCE [LARGE SCALE GENOMIC DNA]</scope>
</reference>
<evidence type="ECO:0000256" key="2">
    <source>
        <dbReference type="ARBA" id="ARBA00004496"/>
    </source>
</evidence>
<organism evidence="13 14">
    <name type="scientific">Opisthorchis viverrini</name>
    <name type="common">Southeast Asian liver fluke</name>
    <dbReference type="NCBI Taxonomy" id="6198"/>
    <lineage>
        <taxon>Eukaryota</taxon>
        <taxon>Metazoa</taxon>
        <taxon>Spiralia</taxon>
        <taxon>Lophotrochozoa</taxon>
        <taxon>Platyhelminthes</taxon>
        <taxon>Trematoda</taxon>
        <taxon>Digenea</taxon>
        <taxon>Opisthorchiida</taxon>
        <taxon>Opisthorchiata</taxon>
        <taxon>Opisthorchiidae</taxon>
        <taxon>Opisthorchis</taxon>
    </lineage>
</organism>
<protein>
    <recommendedName>
        <fullName evidence="4">adenylate kinase</fullName>
        <ecNumber evidence="4">2.7.4.3</ecNumber>
    </recommendedName>
    <alternativeName>
        <fullName evidence="10">ATP:AMP phosphotransferase</fullName>
    </alternativeName>
    <alternativeName>
        <fullName evidence="11">Adenylate monophosphate kinase</fullName>
    </alternativeName>
</protein>
<proteinExistence type="inferred from homology"/>
<keyword evidence="5" id="KW-0963">Cytoplasm</keyword>
<dbReference type="FunFam" id="3.40.50.300:FF:000315">
    <property type="entry name" value="Adenylate kinase 1"/>
    <property type="match status" value="1"/>
</dbReference>
<keyword evidence="9" id="KW-0067">ATP-binding</keyword>
<evidence type="ECO:0000256" key="12">
    <source>
        <dbReference type="RuleBase" id="RU003330"/>
    </source>
</evidence>
<dbReference type="EMBL" id="KL596816">
    <property type="protein sequence ID" value="KER24265.1"/>
    <property type="molecule type" value="Genomic_DNA"/>
</dbReference>
<dbReference type="PRINTS" id="PR00094">
    <property type="entry name" value="ADENYLTKNASE"/>
</dbReference>
<dbReference type="STRING" id="6198.A0A074ZLM8"/>
<evidence type="ECO:0000256" key="5">
    <source>
        <dbReference type="ARBA" id="ARBA00022490"/>
    </source>
</evidence>
<evidence type="ECO:0000256" key="6">
    <source>
        <dbReference type="ARBA" id="ARBA00022679"/>
    </source>
</evidence>
<dbReference type="HAMAP" id="MF_00235">
    <property type="entry name" value="Adenylate_kinase_Adk"/>
    <property type="match status" value="1"/>
</dbReference>
<dbReference type="AlphaFoldDB" id="A0A074ZLM8"/>
<dbReference type="GO" id="GO:0005524">
    <property type="term" value="F:ATP binding"/>
    <property type="evidence" value="ECO:0007669"/>
    <property type="project" value="UniProtKB-KW"/>
</dbReference>
<comment type="subcellular location">
    <subcellularLocation>
        <location evidence="2">Cytoplasm</location>
    </subcellularLocation>
</comment>
<evidence type="ECO:0000256" key="3">
    <source>
        <dbReference type="ARBA" id="ARBA00011245"/>
    </source>
</evidence>
<sequence length="198" mass="22387">MADAKLKNAKAIFILGGPGSGKGTQCERLVEKCKYNHLSSGDLLRAECESGSPRGQELKAMMARGELVPLDVVLSLLKEAMLKHVDKNCFFLIDGYPRELEQGIRFEKEVCPCLCVVSFDVSEQVMVERLKKRGETSGRVDDNEETIIKRLKTFNDSTKPVIDYYEKQNKLIRIDASGTIDQIFDNVYKQLQERVKHA</sequence>
<comment type="subunit">
    <text evidence="3">Monomer.</text>
</comment>